<dbReference type="GO" id="GO:0016462">
    <property type="term" value="F:pyrophosphatase activity"/>
    <property type="evidence" value="ECO:0007669"/>
    <property type="project" value="UniProtKB-ARBA"/>
</dbReference>
<dbReference type="Gene3D" id="2.40.320.10">
    <property type="entry name" value="Hypothetical Protein Pfu-838710-001"/>
    <property type="match status" value="1"/>
</dbReference>
<dbReference type="InterPro" id="IPR023577">
    <property type="entry name" value="CYTH_domain"/>
</dbReference>
<dbReference type="SUPFAM" id="SSF55154">
    <property type="entry name" value="CYTH-like phosphatases"/>
    <property type="match status" value="1"/>
</dbReference>
<dbReference type="AlphaFoldDB" id="A0A2P2NGB1"/>
<dbReference type="SMART" id="SM01118">
    <property type="entry name" value="CYTH"/>
    <property type="match status" value="1"/>
</dbReference>
<evidence type="ECO:0000259" key="1">
    <source>
        <dbReference type="PROSITE" id="PS51707"/>
    </source>
</evidence>
<protein>
    <recommendedName>
        <fullName evidence="1">CYTH domain-containing protein</fullName>
    </recommendedName>
</protein>
<reference evidence="2" key="1">
    <citation type="submission" date="2018-02" db="EMBL/GenBank/DDBJ databases">
        <title>Rhizophora mucronata_Transcriptome.</title>
        <authorList>
            <person name="Meera S.P."/>
            <person name="Sreeshan A."/>
            <person name="Augustine A."/>
        </authorList>
    </citation>
    <scope>NUCLEOTIDE SEQUENCE</scope>
    <source>
        <tissue evidence="2">Leaf</tissue>
    </source>
</reference>
<dbReference type="EMBL" id="GGEC01061031">
    <property type="protein sequence ID" value="MBX41515.1"/>
    <property type="molecule type" value="Transcribed_RNA"/>
</dbReference>
<dbReference type="CDD" id="cd07374">
    <property type="entry name" value="CYTH-like_Pase"/>
    <property type="match status" value="1"/>
</dbReference>
<dbReference type="InterPro" id="IPR033469">
    <property type="entry name" value="CYTH-like_dom_sf"/>
</dbReference>
<dbReference type="PROSITE" id="PS51707">
    <property type="entry name" value="CYTH"/>
    <property type="match status" value="1"/>
</dbReference>
<accession>A0A2P2NGB1</accession>
<dbReference type="PANTHER" id="PTHR34948">
    <property type="entry name" value="OS08G0299200 PROTEIN"/>
    <property type="match status" value="1"/>
</dbReference>
<dbReference type="Pfam" id="PF01928">
    <property type="entry name" value="CYTH"/>
    <property type="match status" value="1"/>
</dbReference>
<dbReference type="PANTHER" id="PTHR34948:SF2">
    <property type="entry name" value="TRIPHOSPHATE TUNNEL METALLOENZYME 3"/>
    <property type="match status" value="1"/>
</dbReference>
<name>A0A2P2NGB1_RHIMU</name>
<feature type="domain" description="CYTH" evidence="1">
    <location>
        <begin position="5"/>
        <end position="204"/>
    </location>
</feature>
<evidence type="ECO:0000313" key="2">
    <source>
        <dbReference type="EMBL" id="MBX41515.1"/>
    </source>
</evidence>
<sequence length="207" mass="23268">MLKNIMEVEVKLRLRDAAAHSHLKSILSPFHTKTHNQQNLFFDTAAATLAAQRAVLRLRFSDNDARCVLSLKAKPVLVNGVSRVEEDEEEIDPPIGRECARDPPKLSSIESGIIRRCKDEFGSVGEMGFVCLGGFENVRDVYDWKGLKLEVDETKYGFGVCYEVECESADPEGVKAELEVFFKDNGIDYKYSELSKFAVFRSGKLPQ</sequence>
<organism evidence="2">
    <name type="scientific">Rhizophora mucronata</name>
    <name type="common">Asiatic mangrove</name>
    <dbReference type="NCBI Taxonomy" id="61149"/>
    <lineage>
        <taxon>Eukaryota</taxon>
        <taxon>Viridiplantae</taxon>
        <taxon>Streptophyta</taxon>
        <taxon>Embryophyta</taxon>
        <taxon>Tracheophyta</taxon>
        <taxon>Spermatophyta</taxon>
        <taxon>Magnoliopsida</taxon>
        <taxon>eudicotyledons</taxon>
        <taxon>Gunneridae</taxon>
        <taxon>Pentapetalae</taxon>
        <taxon>rosids</taxon>
        <taxon>fabids</taxon>
        <taxon>Malpighiales</taxon>
        <taxon>Rhizophoraceae</taxon>
        <taxon>Rhizophora</taxon>
    </lineage>
</organism>
<proteinExistence type="predicted"/>